<keyword evidence="2" id="KW-0813">Transport</keyword>
<dbReference type="InterPro" id="IPR020846">
    <property type="entry name" value="MFS_dom"/>
</dbReference>
<comment type="caution">
    <text evidence="11">The sequence shown here is derived from an EMBL/GenBank/DDBJ whole genome shotgun (WGS) entry which is preliminary data.</text>
</comment>
<dbReference type="Gene3D" id="1.20.1250.20">
    <property type="entry name" value="MFS general substrate transporter like domains"/>
    <property type="match status" value="1"/>
</dbReference>
<evidence type="ECO:0000256" key="9">
    <source>
        <dbReference type="SAM" id="Phobius"/>
    </source>
</evidence>
<feature type="transmembrane region" description="Helical" evidence="9">
    <location>
        <begin position="183"/>
        <end position="203"/>
    </location>
</feature>
<evidence type="ECO:0000256" key="4">
    <source>
        <dbReference type="ARBA" id="ARBA00022692"/>
    </source>
</evidence>
<reference evidence="11" key="1">
    <citation type="journal article" date="2019" name="PLoS Negl. Trop. Dis.">
        <title>Revisiting the worldwide diversity of Leptospira species in the environment.</title>
        <authorList>
            <person name="Vincent A.T."/>
            <person name="Schiettekatte O."/>
            <person name="Bourhy P."/>
            <person name="Veyrier F.J."/>
            <person name="Picardeau M."/>
        </authorList>
    </citation>
    <scope>NUCLEOTIDE SEQUENCE [LARGE SCALE GENOMIC DNA]</scope>
    <source>
        <strain evidence="11">SSS9</strain>
    </source>
</reference>
<feature type="transmembrane region" description="Helical" evidence="9">
    <location>
        <begin position="21"/>
        <end position="44"/>
    </location>
</feature>
<dbReference type="Pfam" id="PF07690">
    <property type="entry name" value="MFS_1"/>
    <property type="match status" value="1"/>
</dbReference>
<evidence type="ECO:0000256" key="8">
    <source>
        <dbReference type="ARBA" id="ARBA00040914"/>
    </source>
</evidence>
<feature type="domain" description="Major facilitator superfamily (MFS) profile" evidence="10">
    <location>
        <begin position="13"/>
        <end position="412"/>
    </location>
</feature>
<evidence type="ECO:0000256" key="3">
    <source>
        <dbReference type="ARBA" id="ARBA00022475"/>
    </source>
</evidence>
<dbReference type="InterPro" id="IPR036259">
    <property type="entry name" value="MFS_trans_sf"/>
</dbReference>
<organism evidence="11 12">
    <name type="scientific">Leptospira semungkisensis</name>
    <dbReference type="NCBI Taxonomy" id="2484985"/>
    <lineage>
        <taxon>Bacteria</taxon>
        <taxon>Pseudomonadati</taxon>
        <taxon>Spirochaetota</taxon>
        <taxon>Spirochaetia</taxon>
        <taxon>Leptospirales</taxon>
        <taxon>Leptospiraceae</taxon>
        <taxon>Leptospira</taxon>
    </lineage>
</organism>
<dbReference type="OrthoDB" id="9775268at2"/>
<accession>A0A4R9FS59</accession>
<evidence type="ECO:0000313" key="12">
    <source>
        <dbReference type="Proteomes" id="UP000297453"/>
    </source>
</evidence>
<evidence type="ECO:0000256" key="6">
    <source>
        <dbReference type="ARBA" id="ARBA00023136"/>
    </source>
</evidence>
<evidence type="ECO:0000313" key="11">
    <source>
        <dbReference type="EMBL" id="TGK01050.1"/>
    </source>
</evidence>
<dbReference type="InterPro" id="IPR011701">
    <property type="entry name" value="MFS"/>
</dbReference>
<sequence>MTDKSTTTHPFISLKVPEFRNFLAGKFLVTLSFVMQSTVVFWQIDNITHDAFFVGLIGFAELVPNVTVSLFSGLVVDSFPRKKIIFLSLSGLTSSSFLLLLFTLPEFDWVLRDYSVWPIYSVIFFSGICRGFLSPSIAAFQTQLVSKEIFPNAATWSGVAWQGSAVLGPMLGGLLTGFNGVQAAYLADFCIMLFSLLLLSFLVPSKPVPEKQGEKESIWKSLGTGWKFVFSHQLILGAISLDLFAVLFGGAVALIPTFSREVLGMGPEYYGILRSAPAIGAVLCALFIAVKPPKTNSGIILLSSVFGFGICMIVFALSKDFYLSFAALVVSGSFDMVSVVIRHTIVQMYTPEHMRGRVSAVNNIFIGSSNELGAFESGAAAKAFGLVPSVVIGGTLTLLTVGIVTAIAPRLRKMDLKDITV</sequence>
<keyword evidence="4 9" id="KW-0812">Transmembrane</keyword>
<evidence type="ECO:0000256" key="5">
    <source>
        <dbReference type="ARBA" id="ARBA00022989"/>
    </source>
</evidence>
<name>A0A4R9FS59_9LEPT</name>
<dbReference type="PROSITE" id="PS50850">
    <property type="entry name" value="MFS"/>
    <property type="match status" value="1"/>
</dbReference>
<comment type="similarity">
    <text evidence="7">Belongs to the major facilitator superfamily. Drug:H(+) antiporter-3 (DHA3) (TC 2.A.1.21) family.</text>
</comment>
<dbReference type="PANTHER" id="PTHR23513:SF9">
    <property type="entry name" value="ENTEROBACTIN EXPORTER ENTS"/>
    <property type="match status" value="1"/>
</dbReference>
<evidence type="ECO:0000259" key="10">
    <source>
        <dbReference type="PROSITE" id="PS50850"/>
    </source>
</evidence>
<dbReference type="PANTHER" id="PTHR23513">
    <property type="entry name" value="INTEGRAL MEMBRANE EFFLUX PROTEIN-RELATED"/>
    <property type="match status" value="1"/>
</dbReference>
<feature type="transmembrane region" description="Helical" evidence="9">
    <location>
        <begin position="84"/>
        <end position="104"/>
    </location>
</feature>
<feature type="transmembrane region" description="Helical" evidence="9">
    <location>
        <begin position="383"/>
        <end position="408"/>
    </location>
</feature>
<dbReference type="Proteomes" id="UP000297453">
    <property type="component" value="Unassembled WGS sequence"/>
</dbReference>
<dbReference type="AlphaFoldDB" id="A0A4R9FS59"/>
<dbReference type="GO" id="GO:0005886">
    <property type="term" value="C:plasma membrane"/>
    <property type="evidence" value="ECO:0007669"/>
    <property type="project" value="UniProtKB-SubCell"/>
</dbReference>
<dbReference type="GO" id="GO:0022857">
    <property type="term" value="F:transmembrane transporter activity"/>
    <property type="evidence" value="ECO:0007669"/>
    <property type="project" value="InterPro"/>
</dbReference>
<feature type="transmembrane region" description="Helical" evidence="9">
    <location>
        <begin position="50"/>
        <end position="72"/>
    </location>
</feature>
<proteinExistence type="inferred from homology"/>
<comment type="subcellular location">
    <subcellularLocation>
        <location evidence="1">Cell membrane</location>
        <topology evidence="1">Multi-pass membrane protein</topology>
    </subcellularLocation>
</comment>
<keyword evidence="3" id="KW-1003">Cell membrane</keyword>
<feature type="transmembrane region" description="Helical" evidence="9">
    <location>
        <begin position="323"/>
        <end position="345"/>
    </location>
</feature>
<feature type="transmembrane region" description="Helical" evidence="9">
    <location>
        <begin position="269"/>
        <end position="290"/>
    </location>
</feature>
<dbReference type="SUPFAM" id="SSF103473">
    <property type="entry name" value="MFS general substrate transporter"/>
    <property type="match status" value="1"/>
</dbReference>
<evidence type="ECO:0000256" key="7">
    <source>
        <dbReference type="ARBA" id="ARBA00038075"/>
    </source>
</evidence>
<keyword evidence="5 9" id="KW-1133">Transmembrane helix</keyword>
<feature type="transmembrane region" description="Helical" evidence="9">
    <location>
        <begin position="153"/>
        <end position="171"/>
    </location>
</feature>
<keyword evidence="12" id="KW-1185">Reference proteome</keyword>
<feature type="transmembrane region" description="Helical" evidence="9">
    <location>
        <begin position="116"/>
        <end position="133"/>
    </location>
</feature>
<evidence type="ECO:0000256" key="2">
    <source>
        <dbReference type="ARBA" id="ARBA00022448"/>
    </source>
</evidence>
<gene>
    <name evidence="11" type="ORF">EHO59_14140</name>
</gene>
<dbReference type="CDD" id="cd06173">
    <property type="entry name" value="MFS_MefA_like"/>
    <property type="match status" value="1"/>
</dbReference>
<dbReference type="EMBL" id="RQEP01000018">
    <property type="protein sequence ID" value="TGK01050.1"/>
    <property type="molecule type" value="Genomic_DNA"/>
</dbReference>
<dbReference type="RefSeq" id="WP_135589072.1">
    <property type="nucleotide sequence ID" value="NZ_RQEP01000018.1"/>
</dbReference>
<feature type="transmembrane region" description="Helical" evidence="9">
    <location>
        <begin position="234"/>
        <end position="257"/>
    </location>
</feature>
<feature type="transmembrane region" description="Helical" evidence="9">
    <location>
        <begin position="297"/>
        <end position="317"/>
    </location>
</feature>
<protein>
    <recommendedName>
        <fullName evidence="8">Multidrug efflux pump Tap</fullName>
    </recommendedName>
</protein>
<keyword evidence="6 9" id="KW-0472">Membrane</keyword>
<evidence type="ECO:0000256" key="1">
    <source>
        <dbReference type="ARBA" id="ARBA00004651"/>
    </source>
</evidence>